<dbReference type="PROSITE" id="PS50112">
    <property type="entry name" value="PAS"/>
    <property type="match status" value="1"/>
</dbReference>
<reference evidence="13" key="2">
    <citation type="submission" date="2015-03" db="EMBL/GenBank/DDBJ databases">
        <title>Genome sequence of Paenibacillus beijingensis strain DSM 24997T.</title>
        <authorList>
            <person name="Kwak Y."/>
            <person name="Shin J.-H."/>
        </authorList>
    </citation>
    <scope>NUCLEOTIDE SEQUENCE [LARGE SCALE GENOMIC DNA]</scope>
    <source>
        <strain evidence="13">DSM 24997</strain>
    </source>
</reference>
<dbReference type="InterPro" id="IPR000014">
    <property type="entry name" value="PAS"/>
</dbReference>
<feature type="transmembrane region" description="Helical" evidence="9">
    <location>
        <begin position="158"/>
        <end position="180"/>
    </location>
</feature>
<keyword evidence="9" id="KW-0812">Transmembrane</keyword>
<keyword evidence="3" id="KW-0597">Phosphoprotein</keyword>
<protein>
    <recommendedName>
        <fullName evidence="2">histidine kinase</fullName>
        <ecNumber evidence="2">2.7.13.3</ecNumber>
    </recommendedName>
</protein>
<keyword evidence="5" id="KW-0547">Nucleotide-binding</keyword>
<evidence type="ECO:0000256" key="6">
    <source>
        <dbReference type="ARBA" id="ARBA00022777"/>
    </source>
</evidence>
<dbReference type="SUPFAM" id="SSF55785">
    <property type="entry name" value="PYP-like sensor domain (PAS domain)"/>
    <property type="match status" value="1"/>
</dbReference>
<dbReference type="SUPFAM" id="SSF47384">
    <property type="entry name" value="Homodimeric domain of signal transducing histidine kinase"/>
    <property type="match status" value="1"/>
</dbReference>
<feature type="transmembrane region" description="Helical" evidence="9">
    <location>
        <begin position="34"/>
        <end position="51"/>
    </location>
</feature>
<dbReference type="InterPro" id="IPR036890">
    <property type="entry name" value="HATPase_C_sf"/>
</dbReference>
<dbReference type="PRINTS" id="PR00344">
    <property type="entry name" value="BCTRLSENSOR"/>
</dbReference>
<dbReference type="SMART" id="SM00388">
    <property type="entry name" value="HisKA"/>
    <property type="match status" value="1"/>
</dbReference>
<dbReference type="SMART" id="SM00091">
    <property type="entry name" value="PAS"/>
    <property type="match status" value="1"/>
</dbReference>
<dbReference type="Pfam" id="PF02518">
    <property type="entry name" value="HATPase_c"/>
    <property type="match status" value="1"/>
</dbReference>
<dbReference type="PROSITE" id="PS50109">
    <property type="entry name" value="HIS_KIN"/>
    <property type="match status" value="1"/>
</dbReference>
<dbReference type="InterPro" id="IPR035965">
    <property type="entry name" value="PAS-like_dom_sf"/>
</dbReference>
<comment type="catalytic activity">
    <reaction evidence="1">
        <text>ATP + protein L-histidine = ADP + protein N-phospho-L-histidine.</text>
        <dbReference type="EC" id="2.7.13.3"/>
    </reaction>
</comment>
<evidence type="ECO:0000256" key="7">
    <source>
        <dbReference type="ARBA" id="ARBA00022840"/>
    </source>
</evidence>
<dbReference type="OrthoDB" id="9759607at2"/>
<dbReference type="Gene3D" id="1.10.287.130">
    <property type="match status" value="1"/>
</dbReference>
<dbReference type="GO" id="GO:0005524">
    <property type="term" value="F:ATP binding"/>
    <property type="evidence" value="ECO:0007669"/>
    <property type="project" value="UniProtKB-KW"/>
</dbReference>
<dbReference type="InterPro" id="IPR004358">
    <property type="entry name" value="Sig_transdc_His_kin-like_C"/>
</dbReference>
<keyword evidence="6" id="KW-0418">Kinase</keyword>
<dbReference type="HOGENOM" id="CLU_000445_89_1_9"/>
<dbReference type="EC" id="2.7.13.3" evidence="2"/>
<accession>A0A0D5NFT1</accession>
<dbReference type="SMART" id="SM00387">
    <property type="entry name" value="HATPase_c"/>
    <property type="match status" value="1"/>
</dbReference>
<dbReference type="AlphaFoldDB" id="A0A0D5NFT1"/>
<evidence type="ECO:0000256" key="3">
    <source>
        <dbReference type="ARBA" id="ARBA00022553"/>
    </source>
</evidence>
<evidence type="ECO:0000256" key="4">
    <source>
        <dbReference type="ARBA" id="ARBA00022679"/>
    </source>
</evidence>
<dbReference type="InterPro" id="IPR036097">
    <property type="entry name" value="HisK_dim/P_sf"/>
</dbReference>
<evidence type="ECO:0000313" key="12">
    <source>
        <dbReference type="EMBL" id="AJY74010.1"/>
    </source>
</evidence>
<evidence type="ECO:0000256" key="5">
    <source>
        <dbReference type="ARBA" id="ARBA00022741"/>
    </source>
</evidence>
<keyword evidence="9" id="KW-0472">Membrane</keyword>
<keyword evidence="9" id="KW-1133">Transmembrane helix</keyword>
<dbReference type="RefSeq" id="WP_045669446.1">
    <property type="nucleotide sequence ID" value="NZ_CP011058.1"/>
</dbReference>
<dbReference type="InterPro" id="IPR003661">
    <property type="entry name" value="HisK_dim/P_dom"/>
</dbReference>
<dbReference type="Pfam" id="PF00512">
    <property type="entry name" value="HisKA"/>
    <property type="match status" value="1"/>
</dbReference>
<dbReference type="EMBL" id="CP011058">
    <property type="protein sequence ID" value="AJY74010.1"/>
    <property type="molecule type" value="Genomic_DNA"/>
</dbReference>
<evidence type="ECO:0000256" key="1">
    <source>
        <dbReference type="ARBA" id="ARBA00000085"/>
    </source>
</evidence>
<sequence length="561" mass="63586">MWKEILLQAFISIMPVFAFQLWANRFGLRKGPLFFGLSFGLSLVLCFVLAVRLPNGLDFNMHYFPYIVGSLYGGYPVLFILSAIFIVMRIPMLDDVWETLDFIAYLAIFVPLIMLSIRPFQLARRKDKTKIAFALYGCIIVFLFISLIFYLIHFDQQLLPMLLLSAGVMALVAAMILFSLHTIESVKENYQLQTQLKRMSANYRNEVYKLQQFIDETALGVVIVDSDGFITHLNEMVLKLAGRSPYGKSKLEYMGRPFRDLFNTKETLCFSRRLEHAMVGSSTSELVEIGEKKLLQNVFAIRDAQSSYILGAAVLIYDITEISWLRDEIGKMERLSLVGQMAASITHEIRNPMAVIRGFVQLMRERSPESQQEYFRIVMDELDRANAIINDFLSLAQNRIIAKESCSLHVIMNELMPLLWADANLRGQSIELDLADDIPMLEMNDKEIKQLILNLARNGMEAMGDKGVLHLRTVNLGNGLQLRVEDEGIGISKEKMDRLFEPFFTTKTRGTGLGLPLCLSIAERHNGRIEVQSEEGKGTAFIVTFMKNGGAVPLAAAVRRA</sequence>
<gene>
    <name evidence="12" type="ORF">VN24_04530</name>
</gene>
<dbReference type="CDD" id="cd00082">
    <property type="entry name" value="HisKA"/>
    <property type="match status" value="1"/>
</dbReference>
<dbReference type="STRING" id="1126833.VN24_04530"/>
<feature type="transmembrane region" description="Helical" evidence="9">
    <location>
        <begin position="132"/>
        <end position="152"/>
    </location>
</feature>
<name>A0A0D5NFT1_9BACL</name>
<dbReference type="GO" id="GO:0000155">
    <property type="term" value="F:phosphorelay sensor kinase activity"/>
    <property type="evidence" value="ECO:0007669"/>
    <property type="project" value="InterPro"/>
</dbReference>
<feature type="domain" description="Histidine kinase" evidence="10">
    <location>
        <begin position="344"/>
        <end position="549"/>
    </location>
</feature>
<reference evidence="12 13" key="1">
    <citation type="journal article" date="2015" name="J. Biotechnol.">
        <title>Complete genome sequence of Paenibacillus beijingensis 7188(T) (=DSM 24997(T)), a novel rhizobacterium from jujube garden soil.</title>
        <authorList>
            <person name="Kwak Y."/>
            <person name="Shin J.H."/>
        </authorList>
    </citation>
    <scope>NUCLEOTIDE SEQUENCE [LARGE SCALE GENOMIC DNA]</scope>
    <source>
        <strain evidence="12 13">DSM 24997</strain>
    </source>
</reference>
<evidence type="ECO:0000256" key="2">
    <source>
        <dbReference type="ARBA" id="ARBA00012438"/>
    </source>
</evidence>
<organism evidence="12 13">
    <name type="scientific">Paenibacillus beijingensis</name>
    <dbReference type="NCBI Taxonomy" id="1126833"/>
    <lineage>
        <taxon>Bacteria</taxon>
        <taxon>Bacillati</taxon>
        <taxon>Bacillota</taxon>
        <taxon>Bacilli</taxon>
        <taxon>Bacillales</taxon>
        <taxon>Paenibacillaceae</taxon>
        <taxon>Paenibacillus</taxon>
    </lineage>
</organism>
<keyword evidence="13" id="KW-1185">Reference proteome</keyword>
<evidence type="ECO:0000313" key="13">
    <source>
        <dbReference type="Proteomes" id="UP000032633"/>
    </source>
</evidence>
<feature type="transmembrane region" description="Helical" evidence="9">
    <location>
        <begin position="63"/>
        <end position="90"/>
    </location>
</feature>
<keyword evidence="7" id="KW-0067">ATP-binding</keyword>
<proteinExistence type="predicted"/>
<keyword evidence="4" id="KW-0808">Transferase</keyword>
<dbReference type="InterPro" id="IPR005467">
    <property type="entry name" value="His_kinase_dom"/>
</dbReference>
<dbReference type="PANTHER" id="PTHR43065">
    <property type="entry name" value="SENSOR HISTIDINE KINASE"/>
    <property type="match status" value="1"/>
</dbReference>
<dbReference type="CDD" id="cd00130">
    <property type="entry name" value="PAS"/>
    <property type="match status" value="1"/>
</dbReference>
<dbReference type="Gene3D" id="3.30.450.20">
    <property type="entry name" value="PAS domain"/>
    <property type="match status" value="1"/>
</dbReference>
<evidence type="ECO:0000259" key="11">
    <source>
        <dbReference type="PROSITE" id="PS50112"/>
    </source>
</evidence>
<dbReference type="Proteomes" id="UP000032633">
    <property type="component" value="Chromosome"/>
</dbReference>
<dbReference type="PANTHER" id="PTHR43065:SF10">
    <property type="entry name" value="PEROXIDE STRESS-ACTIVATED HISTIDINE KINASE MAK3"/>
    <property type="match status" value="1"/>
</dbReference>
<evidence type="ECO:0000256" key="9">
    <source>
        <dbReference type="SAM" id="Phobius"/>
    </source>
</evidence>
<dbReference type="SUPFAM" id="SSF55874">
    <property type="entry name" value="ATPase domain of HSP90 chaperone/DNA topoisomerase II/histidine kinase"/>
    <property type="match status" value="1"/>
</dbReference>
<evidence type="ECO:0000256" key="8">
    <source>
        <dbReference type="ARBA" id="ARBA00023012"/>
    </source>
</evidence>
<dbReference type="KEGG" id="pbj:VN24_04530"/>
<feature type="transmembrane region" description="Helical" evidence="9">
    <location>
        <begin position="102"/>
        <end position="120"/>
    </location>
</feature>
<dbReference type="InterPro" id="IPR003594">
    <property type="entry name" value="HATPase_dom"/>
</dbReference>
<keyword evidence="8" id="KW-0902">Two-component regulatory system</keyword>
<dbReference type="Gene3D" id="3.30.565.10">
    <property type="entry name" value="Histidine kinase-like ATPase, C-terminal domain"/>
    <property type="match status" value="1"/>
</dbReference>
<dbReference type="PATRIC" id="fig|1126833.4.peg.998"/>
<evidence type="ECO:0000259" key="10">
    <source>
        <dbReference type="PROSITE" id="PS50109"/>
    </source>
</evidence>
<feature type="domain" description="PAS" evidence="11">
    <location>
        <begin position="206"/>
        <end position="245"/>
    </location>
</feature>